<proteinExistence type="predicted"/>
<evidence type="ECO:0000313" key="1">
    <source>
        <dbReference type="EMBL" id="KAF6149314.1"/>
    </source>
</evidence>
<keyword evidence="2" id="KW-1185">Reference proteome</keyword>
<accession>A0A7J7M3E8</accession>
<organism evidence="1 2">
    <name type="scientific">Kingdonia uniflora</name>
    <dbReference type="NCBI Taxonomy" id="39325"/>
    <lineage>
        <taxon>Eukaryota</taxon>
        <taxon>Viridiplantae</taxon>
        <taxon>Streptophyta</taxon>
        <taxon>Embryophyta</taxon>
        <taxon>Tracheophyta</taxon>
        <taxon>Spermatophyta</taxon>
        <taxon>Magnoliopsida</taxon>
        <taxon>Ranunculales</taxon>
        <taxon>Circaeasteraceae</taxon>
        <taxon>Kingdonia</taxon>
    </lineage>
</organism>
<comment type="caution">
    <text evidence="1">The sequence shown here is derived from an EMBL/GenBank/DDBJ whole genome shotgun (WGS) entry which is preliminary data.</text>
</comment>
<dbReference type="EMBL" id="JACGCM010001798">
    <property type="protein sequence ID" value="KAF6149314.1"/>
    <property type="molecule type" value="Genomic_DNA"/>
</dbReference>
<dbReference type="AlphaFoldDB" id="A0A7J7M3E8"/>
<name>A0A7J7M3E8_9MAGN</name>
<dbReference type="PANTHER" id="PTHR33825:SF5">
    <property type="entry name" value="TRANSMEMBRANE PROTEIN"/>
    <property type="match status" value="1"/>
</dbReference>
<gene>
    <name evidence="1" type="ORF">GIB67_026170</name>
</gene>
<dbReference type="PANTHER" id="PTHR33825">
    <property type="entry name" value="CHITINASE-LIKE PROTEIN"/>
    <property type="match status" value="1"/>
</dbReference>
<evidence type="ECO:0000313" key="2">
    <source>
        <dbReference type="Proteomes" id="UP000541444"/>
    </source>
</evidence>
<sequence>MYQEKQTELNFEYRAAISTSWLFFSAIPTLWAFRTSAESLEKLLDVMREEVPDTMAAVRLSGMEISDLTTELSDLGQEITKGVRRSTRVVRVAEDSLRRFTAMAPADLVQKQVNSKAETGPEVAKKVRGLREGIVKGRSVLQTFFSLFHFSQKALSYFAAGGQKL</sequence>
<protein>
    <submittedName>
        <fullName evidence="1">Uncharacterized protein</fullName>
    </submittedName>
</protein>
<dbReference type="Proteomes" id="UP000541444">
    <property type="component" value="Unassembled WGS sequence"/>
</dbReference>
<dbReference type="OrthoDB" id="1923031at2759"/>
<reference evidence="1 2" key="1">
    <citation type="journal article" date="2020" name="IScience">
        <title>Genome Sequencing of the Endangered Kingdonia uniflora (Circaeasteraceae, Ranunculales) Reveals Potential Mechanisms of Evolutionary Specialization.</title>
        <authorList>
            <person name="Sun Y."/>
            <person name="Deng T."/>
            <person name="Zhang A."/>
            <person name="Moore M.J."/>
            <person name="Landis J.B."/>
            <person name="Lin N."/>
            <person name="Zhang H."/>
            <person name="Zhang X."/>
            <person name="Huang J."/>
            <person name="Zhang X."/>
            <person name="Sun H."/>
            <person name="Wang H."/>
        </authorList>
    </citation>
    <scope>NUCLEOTIDE SEQUENCE [LARGE SCALE GENOMIC DNA]</scope>
    <source>
        <strain evidence="1">TB1705</strain>
        <tissue evidence="1">Leaf</tissue>
    </source>
</reference>